<dbReference type="Pfam" id="PF00196">
    <property type="entry name" value="GerE"/>
    <property type="match status" value="1"/>
</dbReference>
<proteinExistence type="predicted"/>
<dbReference type="RefSeq" id="WP_247260762.1">
    <property type="nucleotide sequence ID" value="NZ_JALJQZ010000012.1"/>
</dbReference>
<dbReference type="Proteomes" id="UP001595697">
    <property type="component" value="Unassembled WGS sequence"/>
</dbReference>
<dbReference type="PRINTS" id="PR00038">
    <property type="entry name" value="HTHLUXR"/>
</dbReference>
<dbReference type="InterPro" id="IPR000792">
    <property type="entry name" value="Tscrpt_reg_LuxR_C"/>
</dbReference>
<reference evidence="3" key="1">
    <citation type="journal article" date="2019" name="Int. J. Syst. Evol. Microbiol.">
        <title>The Global Catalogue of Microorganisms (GCM) 10K type strain sequencing project: providing services to taxonomists for standard genome sequencing and annotation.</title>
        <authorList>
            <consortium name="The Broad Institute Genomics Platform"/>
            <consortium name="The Broad Institute Genome Sequencing Center for Infectious Disease"/>
            <person name="Wu L."/>
            <person name="Ma J."/>
        </authorList>
    </citation>
    <scope>NUCLEOTIDE SEQUENCE [LARGE SCALE GENOMIC DNA]</scope>
    <source>
        <strain evidence="3">TBRC 5781</strain>
    </source>
</reference>
<evidence type="ECO:0000259" key="1">
    <source>
        <dbReference type="SMART" id="SM00421"/>
    </source>
</evidence>
<dbReference type="SMART" id="SM00421">
    <property type="entry name" value="HTH_LUXR"/>
    <property type="match status" value="1"/>
</dbReference>
<dbReference type="InterPro" id="IPR036388">
    <property type="entry name" value="WH-like_DNA-bd_sf"/>
</dbReference>
<dbReference type="EMBL" id="JBHSBD010000028">
    <property type="protein sequence ID" value="MFC3967931.1"/>
    <property type="molecule type" value="Genomic_DNA"/>
</dbReference>
<dbReference type="InterPro" id="IPR016032">
    <property type="entry name" value="Sig_transdc_resp-reg_C-effctor"/>
</dbReference>
<dbReference type="SUPFAM" id="SSF46894">
    <property type="entry name" value="C-terminal effector domain of the bipartite response regulators"/>
    <property type="match status" value="1"/>
</dbReference>
<evidence type="ECO:0000313" key="3">
    <source>
        <dbReference type="Proteomes" id="UP001595697"/>
    </source>
</evidence>
<sequence length="377" mass="40296">MQGQGSAFNASRGLPACPDQSIVDSIYEAAFVPEIWPQILDHMAAAVTGHGTALFNPNEKTPRAISSASLAELDTKMVTEGWLQRNTRADRLLTIQHQGFVDEAKYVSPADYQAEPIFTEVLDPLGYGFGASTFITGPSGDKIIFAVEKKKSTGPITAEAIRYLDQLRPHLARATLMSSRLAFERINTAMAALQLSGLPAAMLSASGTVLGTNPLLEALEPQLMIAAHNSIRFQHVAANDILLQALQAFKLHGGLAGRSFPLPHYEECSPAVVHLVAIEGHARDIFSQAAFLMVVTPIDRSKVPSAETIQGLFDLTAAEAKVARELASGSNVANAAQDLSVSQDTVRTHIKAILAKSGMSRQTDFVAAIASIRTITG</sequence>
<accession>A0ABV8E679</accession>
<keyword evidence="3" id="KW-1185">Reference proteome</keyword>
<evidence type="ECO:0000313" key="2">
    <source>
        <dbReference type="EMBL" id="MFC3967931.1"/>
    </source>
</evidence>
<organism evidence="2 3">
    <name type="scientific">Rhizobium lemnae</name>
    <dbReference type="NCBI Taxonomy" id="1214924"/>
    <lineage>
        <taxon>Bacteria</taxon>
        <taxon>Pseudomonadati</taxon>
        <taxon>Pseudomonadota</taxon>
        <taxon>Alphaproteobacteria</taxon>
        <taxon>Hyphomicrobiales</taxon>
        <taxon>Rhizobiaceae</taxon>
        <taxon>Rhizobium/Agrobacterium group</taxon>
        <taxon>Rhizobium</taxon>
    </lineage>
</organism>
<feature type="domain" description="HTH luxR-type" evidence="1">
    <location>
        <begin position="312"/>
        <end position="369"/>
    </location>
</feature>
<protein>
    <submittedName>
        <fullName evidence="2">Helix-turn-helix transcriptional regulator</fullName>
    </submittedName>
</protein>
<dbReference type="Gene3D" id="1.10.10.10">
    <property type="entry name" value="Winged helix-like DNA-binding domain superfamily/Winged helix DNA-binding domain"/>
    <property type="match status" value="1"/>
</dbReference>
<gene>
    <name evidence="2" type="ORF">ACFOVS_07285</name>
</gene>
<comment type="caution">
    <text evidence="2">The sequence shown here is derived from an EMBL/GenBank/DDBJ whole genome shotgun (WGS) entry which is preliminary data.</text>
</comment>
<name>A0ABV8E679_9HYPH</name>